<keyword evidence="3" id="KW-0786">Thiamine pyrophosphate</keyword>
<dbReference type="PANTHER" id="PTHR43257">
    <property type="entry name" value="PYRUVATE DEHYDROGENASE E1 COMPONENT BETA SUBUNIT"/>
    <property type="match status" value="1"/>
</dbReference>
<evidence type="ECO:0000256" key="1">
    <source>
        <dbReference type="ARBA" id="ARBA00001964"/>
    </source>
</evidence>
<evidence type="ECO:0000313" key="5">
    <source>
        <dbReference type="EMBL" id="RVU25592.1"/>
    </source>
</evidence>
<protein>
    <submittedName>
        <fullName evidence="5">Alpha-ketoacid dehydrogenase subunit beta</fullName>
    </submittedName>
</protein>
<dbReference type="Pfam" id="PF02780">
    <property type="entry name" value="Transketolase_C"/>
    <property type="match status" value="1"/>
</dbReference>
<dbReference type="InterPro" id="IPR005475">
    <property type="entry name" value="Transketolase-like_Pyr-bd"/>
</dbReference>
<dbReference type="RefSeq" id="WP_127802746.1">
    <property type="nucleotide sequence ID" value="NZ_SACY01000002.1"/>
</dbReference>
<keyword evidence="2" id="KW-0560">Oxidoreductase</keyword>
<dbReference type="Gene3D" id="3.40.50.970">
    <property type="match status" value="1"/>
</dbReference>
<dbReference type="InterPro" id="IPR009014">
    <property type="entry name" value="Transketo_C/PFOR_II"/>
</dbReference>
<dbReference type="PANTHER" id="PTHR43257:SF2">
    <property type="entry name" value="PYRUVATE DEHYDROGENASE E1 COMPONENT SUBUNIT BETA"/>
    <property type="match status" value="1"/>
</dbReference>
<dbReference type="SUPFAM" id="SSF52922">
    <property type="entry name" value="TK C-terminal domain-like"/>
    <property type="match status" value="1"/>
</dbReference>
<dbReference type="GO" id="GO:0016491">
    <property type="term" value="F:oxidoreductase activity"/>
    <property type="evidence" value="ECO:0007669"/>
    <property type="project" value="UniProtKB-KW"/>
</dbReference>
<dbReference type="SMART" id="SM00861">
    <property type="entry name" value="Transket_pyr"/>
    <property type="match status" value="1"/>
</dbReference>
<reference evidence="5 6" key="1">
    <citation type="submission" date="2019-01" db="EMBL/GenBank/DDBJ databases">
        <authorList>
            <person name="Chen W.-M."/>
        </authorList>
    </citation>
    <scope>NUCLEOTIDE SEQUENCE [LARGE SCALE GENOMIC DNA]</scope>
    <source>
        <strain evidence="5 6">FSY-15</strain>
    </source>
</reference>
<proteinExistence type="predicted"/>
<dbReference type="AlphaFoldDB" id="A0A437PTK6"/>
<sequence length="328" mass="36623">MKKTTTYAAGILEAYEYLLTNHPDFFIIGQGLWSPWYVGATMTDLDKKFGKDRVIDCPVSELATTGATVGASICGYRPMIVHPRVDFMLLAVDQIVTQAAKWRHMFGGNSTAPATFRAIINRGGEQGAQHSQSLHSWFAHIPGLKVVMPYTAKDARDLMISSVLSNDPVVFLDDRWLYEKEEEYTEIEILDLNEVLPQKLRNGDDITVVGISYTSLLCEKACEHLENTQGIKSDFFDLRVLNPLKLENIIQSVNKTGRLLVVDGDWSSCGIASEIIASIVERVDLLALKSSPKRITLPDSPAPTSKALEQLYYIKEEQIIETIIDLVK</sequence>
<evidence type="ECO:0000256" key="3">
    <source>
        <dbReference type="ARBA" id="ARBA00023052"/>
    </source>
</evidence>
<keyword evidence="6" id="KW-1185">Reference proteome</keyword>
<dbReference type="InterPro" id="IPR029061">
    <property type="entry name" value="THDP-binding"/>
</dbReference>
<dbReference type="OrthoDB" id="9769337at2"/>
<dbReference type="Pfam" id="PF02779">
    <property type="entry name" value="Transket_pyr"/>
    <property type="match status" value="1"/>
</dbReference>
<dbReference type="Gene3D" id="3.40.50.920">
    <property type="match status" value="1"/>
</dbReference>
<evidence type="ECO:0000259" key="4">
    <source>
        <dbReference type="SMART" id="SM00861"/>
    </source>
</evidence>
<organism evidence="5 6">
    <name type="scientific">Sandaracinomonas limnophila</name>
    <dbReference type="NCBI Taxonomy" id="1862386"/>
    <lineage>
        <taxon>Bacteria</taxon>
        <taxon>Pseudomonadati</taxon>
        <taxon>Bacteroidota</taxon>
        <taxon>Cytophagia</taxon>
        <taxon>Cytophagales</taxon>
        <taxon>Flectobacillaceae</taxon>
        <taxon>Sandaracinomonas</taxon>
    </lineage>
</organism>
<comment type="cofactor">
    <cofactor evidence="1">
        <name>thiamine diphosphate</name>
        <dbReference type="ChEBI" id="CHEBI:58937"/>
    </cofactor>
</comment>
<dbReference type="SUPFAM" id="SSF52518">
    <property type="entry name" value="Thiamin diphosphate-binding fold (THDP-binding)"/>
    <property type="match status" value="1"/>
</dbReference>
<name>A0A437PTK6_9BACT</name>
<evidence type="ECO:0000313" key="6">
    <source>
        <dbReference type="Proteomes" id="UP000282832"/>
    </source>
</evidence>
<dbReference type="Proteomes" id="UP000282832">
    <property type="component" value="Unassembled WGS sequence"/>
</dbReference>
<dbReference type="InterPro" id="IPR033248">
    <property type="entry name" value="Transketolase_C"/>
</dbReference>
<feature type="domain" description="Transketolase-like pyrimidine-binding" evidence="4">
    <location>
        <begin position="5"/>
        <end position="180"/>
    </location>
</feature>
<dbReference type="EMBL" id="SACY01000002">
    <property type="protein sequence ID" value="RVU25592.1"/>
    <property type="molecule type" value="Genomic_DNA"/>
</dbReference>
<evidence type="ECO:0000256" key="2">
    <source>
        <dbReference type="ARBA" id="ARBA00023002"/>
    </source>
</evidence>
<comment type="caution">
    <text evidence="5">The sequence shown here is derived from an EMBL/GenBank/DDBJ whole genome shotgun (WGS) entry which is preliminary data.</text>
</comment>
<accession>A0A437PTK6</accession>
<gene>
    <name evidence="5" type="ORF">EOJ36_04015</name>
</gene>